<feature type="chain" id="PRO_5037240801" evidence="1">
    <location>
        <begin position="20"/>
        <end position="173"/>
    </location>
</feature>
<sequence length="173" mass="19574">MKRILFAVLTMILCTAVNADVYRCTVNGKIQYQDHPCSSGAQKALDDRNAKARQRQQELATAARNPPPPEPIAWQGSFQQDILKVSALLDHIRVLGRDCEWELKVTPSENKACKAFMLKLVPGGDYVQIGTRIQELLQDDTNARQAMGELATIKRHFEDITRTKEFMMARMGR</sequence>
<dbReference type="AlphaFoldDB" id="A0A975CJV7"/>
<dbReference type="KEGG" id="otd:J1M35_05465"/>
<dbReference type="Proteomes" id="UP000663903">
    <property type="component" value="Chromosome"/>
</dbReference>
<keyword evidence="1" id="KW-0732">Signal</keyword>
<evidence type="ECO:0000256" key="1">
    <source>
        <dbReference type="SAM" id="SignalP"/>
    </source>
</evidence>
<evidence type="ECO:0000313" key="3">
    <source>
        <dbReference type="EMBL" id="QTD46342.1"/>
    </source>
</evidence>
<dbReference type="InterPro" id="IPR025392">
    <property type="entry name" value="DUF4124"/>
</dbReference>
<evidence type="ECO:0000259" key="2">
    <source>
        <dbReference type="Pfam" id="PF13511"/>
    </source>
</evidence>
<dbReference type="RefSeq" id="WP_208010241.1">
    <property type="nucleotide sequence ID" value="NZ_CP071796.1"/>
</dbReference>
<name>A0A975CJV7_9BURK</name>
<reference evidence="3" key="1">
    <citation type="submission" date="2021-03" db="EMBL/GenBank/DDBJ databases">
        <title>Ottowia sp. 27C isolated from the cloaca of a Giant Asian pond turtle (Heosemys grandis).</title>
        <authorList>
            <person name="Spergser J."/>
            <person name="Busse H.-J."/>
        </authorList>
    </citation>
    <scope>NUCLEOTIDE SEQUENCE</scope>
    <source>
        <strain evidence="3">27C</strain>
    </source>
</reference>
<evidence type="ECO:0000313" key="4">
    <source>
        <dbReference type="Proteomes" id="UP000663903"/>
    </source>
</evidence>
<organism evidence="3 4">
    <name type="scientific">Ottowia testudinis</name>
    <dbReference type="NCBI Taxonomy" id="2816950"/>
    <lineage>
        <taxon>Bacteria</taxon>
        <taxon>Pseudomonadati</taxon>
        <taxon>Pseudomonadota</taxon>
        <taxon>Betaproteobacteria</taxon>
        <taxon>Burkholderiales</taxon>
        <taxon>Comamonadaceae</taxon>
        <taxon>Ottowia</taxon>
    </lineage>
</organism>
<protein>
    <submittedName>
        <fullName evidence="3">DUF4124 domain-containing protein</fullName>
    </submittedName>
</protein>
<feature type="signal peptide" evidence="1">
    <location>
        <begin position="1"/>
        <end position="19"/>
    </location>
</feature>
<dbReference type="EMBL" id="CP071796">
    <property type="protein sequence ID" value="QTD46342.1"/>
    <property type="molecule type" value="Genomic_DNA"/>
</dbReference>
<gene>
    <name evidence="3" type="ORF">J1M35_05465</name>
</gene>
<feature type="domain" description="DUF4124" evidence="2">
    <location>
        <begin position="9"/>
        <end position="71"/>
    </location>
</feature>
<proteinExistence type="predicted"/>
<dbReference type="Pfam" id="PF13511">
    <property type="entry name" value="DUF4124"/>
    <property type="match status" value="1"/>
</dbReference>
<keyword evidence="4" id="KW-1185">Reference proteome</keyword>
<accession>A0A975CJV7</accession>